<dbReference type="Gene3D" id="1.50.10.10">
    <property type="match status" value="1"/>
</dbReference>
<dbReference type="InterPro" id="IPR012341">
    <property type="entry name" value="6hp_glycosidase-like_sf"/>
</dbReference>
<organism evidence="1 2">
    <name type="scientific">Coccomyxa subellipsoidea (strain C-169)</name>
    <name type="common">Green microalga</name>
    <dbReference type="NCBI Taxonomy" id="574566"/>
    <lineage>
        <taxon>Eukaryota</taxon>
        <taxon>Viridiplantae</taxon>
        <taxon>Chlorophyta</taxon>
        <taxon>core chlorophytes</taxon>
        <taxon>Trebouxiophyceae</taxon>
        <taxon>Trebouxiophyceae incertae sedis</taxon>
        <taxon>Coccomyxaceae</taxon>
        <taxon>Coccomyxa</taxon>
        <taxon>Coccomyxa subellipsoidea</taxon>
    </lineage>
</organism>
<name>I0Z145_COCSC</name>
<dbReference type="PANTHER" id="PTHR31047">
    <property type="entry name" value="MEIOTICALLY UP-REGULATED GENE 157 PROTEIN"/>
    <property type="match status" value="1"/>
</dbReference>
<evidence type="ECO:0000313" key="1">
    <source>
        <dbReference type="EMBL" id="EIE24364.1"/>
    </source>
</evidence>
<dbReference type="AlphaFoldDB" id="I0Z145"/>
<dbReference type="SMART" id="SM01149">
    <property type="entry name" value="DUF1237"/>
    <property type="match status" value="1"/>
</dbReference>
<dbReference type="KEGG" id="csl:COCSUDRAFT_14826"/>
<dbReference type="eggNOG" id="ENOG502QR7D">
    <property type="taxonomic scope" value="Eukaryota"/>
</dbReference>
<dbReference type="InterPro" id="IPR008313">
    <property type="entry name" value="GH125"/>
</dbReference>
<dbReference type="Pfam" id="PF06824">
    <property type="entry name" value="Glyco_hydro_125"/>
    <property type="match status" value="1"/>
</dbReference>
<sequence length="410" mass="46397">MWIRDSAVQLSIYFPRIAQRPALRRVIEGAIRAQAFYILQDPYANAFSQRWRDRDAVEAAHRRIGRGGWVATRNYELDSGAYFINMLWNYYTTPGLFAAERFLNETVIVDAVALMVRTWQTEQRHEEASSYRYSELPRGGKGHPSAYTGMSWSGYRPSDDPQVFGYNVPVNMYAAGALQRAVTLNDRVWRSAGLGERAARLAAEIRQGIDTWGAVETQDGVRVYAYEVDGRGNSLADFDDPNVPSLLSIPLLGYAHYNASIYAATRARILSRKNSWYFEGSALRGLGSPHTPSGHVWPLAMAVQGLTTANAEERASQLRQLLATQCGTRLMHESVNVNNPKVCTRPWFEWANAMAVVFIEHALGTSCDDSAEAHRRGQISEREQLQVMPFQKLQWLLPFRLFRNTHIVFI</sequence>
<gene>
    <name evidence="1" type="ORF">COCSUDRAFT_14826</name>
</gene>
<dbReference type="STRING" id="574566.I0Z145"/>
<protein>
    <recommendedName>
        <fullName evidence="3">Six-hairpin glycosidase</fullName>
    </recommendedName>
</protein>
<dbReference type="InterPro" id="IPR008928">
    <property type="entry name" value="6-hairpin_glycosidase_sf"/>
</dbReference>
<dbReference type="OrthoDB" id="7771656at2759"/>
<dbReference type="GO" id="GO:0005975">
    <property type="term" value="P:carbohydrate metabolic process"/>
    <property type="evidence" value="ECO:0007669"/>
    <property type="project" value="InterPro"/>
</dbReference>
<dbReference type="Proteomes" id="UP000007264">
    <property type="component" value="Unassembled WGS sequence"/>
</dbReference>
<evidence type="ECO:0000313" key="2">
    <source>
        <dbReference type="Proteomes" id="UP000007264"/>
    </source>
</evidence>
<dbReference type="PIRSF" id="PIRSF028846">
    <property type="entry name" value="UCP028846"/>
    <property type="match status" value="1"/>
</dbReference>
<dbReference type="EMBL" id="AGSI01000006">
    <property type="protein sequence ID" value="EIE24364.1"/>
    <property type="molecule type" value="Genomic_DNA"/>
</dbReference>
<dbReference type="SUPFAM" id="SSF48208">
    <property type="entry name" value="Six-hairpin glycosidases"/>
    <property type="match status" value="1"/>
</dbReference>
<evidence type="ECO:0008006" key="3">
    <source>
        <dbReference type="Google" id="ProtNLM"/>
    </source>
</evidence>
<proteinExistence type="predicted"/>
<keyword evidence="2" id="KW-1185">Reference proteome</keyword>
<accession>I0Z145</accession>
<dbReference type="RefSeq" id="XP_005648908.1">
    <property type="nucleotide sequence ID" value="XM_005648851.1"/>
</dbReference>
<dbReference type="GeneID" id="17042362"/>
<reference evidence="1 2" key="1">
    <citation type="journal article" date="2012" name="Genome Biol.">
        <title>The genome of the polar eukaryotic microalga coccomyxa subellipsoidea reveals traits of cold adaptation.</title>
        <authorList>
            <person name="Blanc G."/>
            <person name="Agarkova I."/>
            <person name="Grimwood J."/>
            <person name="Kuo A."/>
            <person name="Brueggeman A."/>
            <person name="Dunigan D."/>
            <person name="Gurnon J."/>
            <person name="Ladunga I."/>
            <person name="Lindquist E."/>
            <person name="Lucas S."/>
            <person name="Pangilinan J."/>
            <person name="Proschold T."/>
            <person name="Salamov A."/>
            <person name="Schmutz J."/>
            <person name="Weeks D."/>
            <person name="Yamada T."/>
            <person name="Claverie J.M."/>
            <person name="Grigoriev I."/>
            <person name="Van Etten J."/>
            <person name="Lomsadze A."/>
            <person name="Borodovsky M."/>
        </authorList>
    </citation>
    <scope>NUCLEOTIDE SEQUENCE [LARGE SCALE GENOMIC DNA]</scope>
    <source>
        <strain evidence="1 2">C-169</strain>
    </source>
</reference>
<comment type="caution">
    <text evidence="1">The sequence shown here is derived from an EMBL/GenBank/DDBJ whole genome shotgun (WGS) entry which is preliminary data.</text>
</comment>
<dbReference type="PANTHER" id="PTHR31047:SF0">
    <property type="entry name" value="MEIOTICALLY UP-REGULATED GENE 157 PROTEIN"/>
    <property type="match status" value="1"/>
</dbReference>